<sequence length="426" mass="44860">GNNLPLFPDDKLPHSKQQKSTNCQRKARTKKQQCNSGAEQLFSCHLFHGAKRLGPGRLTHHALKAKSSSRFSSRASMCYEPMSDYCAKMALLDDTNGNTVNINNQPGVEGAGDGCTVGGGMAPTTADSVAMLHSPSNDDLSQSLSEYTDADESISAPTELLAEFLSAIMIRDYVNALKYCKQILQYEPNNTTARDFYPHILSKISEMQSNEQSGESDENYNFNCSSPLASSGSTPSSCSVSSSPGSSSRSSSRSSSGSSSSGCDGPIDEVIMVCSSDSDESSEACCSCPEGSEGARPKVPAGDRHPAANEGAAGGALPVQPVARTGSRSQSDNNTSQSYSSLLLEDEEKDLTLSDISNLNIEEDETSNDCGGSQENSYTPLDVVAAAPVVKPPVPTTNLATASVFASRLVAMLRSKVIPSRTGGGE</sequence>
<evidence type="ECO:0000256" key="1">
    <source>
        <dbReference type="SAM" id="MobiDB-lite"/>
    </source>
</evidence>
<feature type="region of interest" description="Disordered" evidence="1">
    <location>
        <begin position="1"/>
        <end position="26"/>
    </location>
</feature>
<reference evidence="2" key="1">
    <citation type="submission" date="2020-05" db="UniProtKB">
        <authorList>
            <consortium name="EnsemblMetazoa"/>
        </authorList>
    </citation>
    <scope>IDENTIFICATION</scope>
    <source>
        <strain evidence="2">SANGQUA</strain>
    </source>
</reference>
<dbReference type="AlphaFoldDB" id="A0A182WZ71"/>
<feature type="region of interest" description="Disordered" evidence="1">
    <location>
        <begin position="358"/>
        <end position="377"/>
    </location>
</feature>
<dbReference type="SUPFAM" id="SSF48452">
    <property type="entry name" value="TPR-like"/>
    <property type="match status" value="1"/>
</dbReference>
<dbReference type="STRING" id="34691.A0A182WZ71"/>
<dbReference type="InterPro" id="IPR026703">
    <property type="entry name" value="ERICH2"/>
</dbReference>
<dbReference type="PANTHER" id="PTHR21520">
    <property type="entry name" value="GLUTAMATE-RICH PROTEIN 2"/>
    <property type="match status" value="1"/>
</dbReference>
<feature type="compositionally biased region" description="Polar residues" evidence="1">
    <location>
        <begin position="368"/>
        <end position="377"/>
    </location>
</feature>
<organism evidence="2 3">
    <name type="scientific">Anopheles quadriannulatus</name>
    <name type="common">Mosquito</name>
    <dbReference type="NCBI Taxonomy" id="34691"/>
    <lineage>
        <taxon>Eukaryota</taxon>
        <taxon>Metazoa</taxon>
        <taxon>Ecdysozoa</taxon>
        <taxon>Arthropoda</taxon>
        <taxon>Hexapoda</taxon>
        <taxon>Insecta</taxon>
        <taxon>Pterygota</taxon>
        <taxon>Neoptera</taxon>
        <taxon>Endopterygota</taxon>
        <taxon>Diptera</taxon>
        <taxon>Nematocera</taxon>
        <taxon>Culicoidea</taxon>
        <taxon>Culicidae</taxon>
        <taxon>Anophelinae</taxon>
        <taxon>Anopheles</taxon>
    </lineage>
</organism>
<feature type="compositionally biased region" description="Polar residues" evidence="1">
    <location>
        <begin position="326"/>
        <end position="335"/>
    </location>
</feature>
<dbReference type="PANTHER" id="PTHR21520:SF2">
    <property type="entry name" value="GLUTAMATE-RICH PROTEIN 2"/>
    <property type="match status" value="1"/>
</dbReference>
<feature type="compositionally biased region" description="Polar residues" evidence="1">
    <location>
        <begin position="207"/>
        <end position="224"/>
    </location>
</feature>
<dbReference type="InterPro" id="IPR011990">
    <property type="entry name" value="TPR-like_helical_dom_sf"/>
</dbReference>
<dbReference type="Proteomes" id="UP000076407">
    <property type="component" value="Unassembled WGS sequence"/>
</dbReference>
<evidence type="ECO:0000313" key="3">
    <source>
        <dbReference type="Proteomes" id="UP000076407"/>
    </source>
</evidence>
<keyword evidence="3" id="KW-1185">Reference proteome</keyword>
<feature type="region of interest" description="Disordered" evidence="1">
    <location>
        <begin position="285"/>
        <end position="346"/>
    </location>
</feature>
<feature type="compositionally biased region" description="Basic and acidic residues" evidence="1">
    <location>
        <begin position="293"/>
        <end position="307"/>
    </location>
</feature>
<proteinExistence type="predicted"/>
<dbReference type="EnsemblMetazoa" id="AQUA002835-RA">
    <property type="protein sequence ID" value="AQUA002835-PA"/>
    <property type="gene ID" value="AQUA002835"/>
</dbReference>
<evidence type="ECO:0000313" key="2">
    <source>
        <dbReference type="EnsemblMetazoa" id="AQUA002835-PA"/>
    </source>
</evidence>
<dbReference type="VEuPathDB" id="VectorBase:AQUA002835"/>
<feature type="compositionally biased region" description="Low complexity" evidence="1">
    <location>
        <begin position="225"/>
        <end position="262"/>
    </location>
</feature>
<accession>A0A182WZ71</accession>
<feature type="region of interest" description="Disordered" evidence="1">
    <location>
        <begin position="207"/>
        <end position="264"/>
    </location>
</feature>
<protein>
    <submittedName>
        <fullName evidence="2">Uncharacterized protein</fullName>
    </submittedName>
</protein>
<name>A0A182WZ71_ANOQN</name>